<gene>
    <name evidence="4" type="ORF">RD1301_v1_1480004</name>
    <name evidence="1" type="ORF">RUN1744_v1_1560004</name>
    <name evidence="2" type="ORF">TD1301_v1_1280003</name>
    <name evidence="3" type="ORF">TF3108_v1_300023</name>
</gene>
<name>A0A0S4VZA8_RALSL</name>
<evidence type="ECO:0000313" key="1">
    <source>
        <dbReference type="EMBL" id="CUV26417.1"/>
    </source>
</evidence>
<dbReference type="EMBL" id="LN899825">
    <property type="protein sequence ID" value="CUV35197.1"/>
    <property type="molecule type" value="Genomic_DNA"/>
</dbReference>
<protein>
    <submittedName>
        <fullName evidence="3">Uncharacterized protein</fullName>
    </submittedName>
</protein>
<dbReference type="EMBL" id="LN899822">
    <property type="protein sequence ID" value="CUV61408.1"/>
    <property type="molecule type" value="Genomic_DNA"/>
</dbReference>
<evidence type="ECO:0000313" key="4">
    <source>
        <dbReference type="EMBL" id="CUV61408.1"/>
    </source>
</evidence>
<accession>A0A0S4VZA8</accession>
<sequence>MRQARPAASASSRVAKVSQGPLVKCTCSSAVAVQTADLMVNTPRVQSSLRLSLR</sequence>
<dbReference type="AlphaFoldDB" id="A0A0S4VZA8"/>
<proteinExistence type="predicted"/>
<evidence type="ECO:0000313" key="2">
    <source>
        <dbReference type="EMBL" id="CUV35197.1"/>
    </source>
</evidence>
<organism evidence="3">
    <name type="scientific">Ralstonia solanacearum</name>
    <name type="common">Pseudomonas solanacearum</name>
    <dbReference type="NCBI Taxonomy" id="305"/>
    <lineage>
        <taxon>Bacteria</taxon>
        <taxon>Pseudomonadati</taxon>
        <taxon>Pseudomonadota</taxon>
        <taxon>Betaproteobacteria</taxon>
        <taxon>Burkholderiales</taxon>
        <taxon>Burkholderiaceae</taxon>
        <taxon>Ralstonia</taxon>
        <taxon>Ralstonia solanacearum species complex</taxon>
    </lineage>
</organism>
<dbReference type="EMBL" id="LN899826">
    <property type="protein sequence ID" value="CUV39578.1"/>
    <property type="molecule type" value="Genomic_DNA"/>
</dbReference>
<evidence type="ECO:0000313" key="3">
    <source>
        <dbReference type="EMBL" id="CUV39578.1"/>
    </source>
</evidence>
<dbReference type="EMBL" id="LN899823">
    <property type="protein sequence ID" value="CUV26417.1"/>
    <property type="molecule type" value="Genomic_DNA"/>
</dbReference>
<reference evidence="3" key="1">
    <citation type="submission" date="2015-10" db="EMBL/GenBank/DDBJ databases">
        <authorList>
            <person name="Gilbert D.G."/>
        </authorList>
    </citation>
    <scope>NUCLEOTIDE SEQUENCE</scope>
    <source>
        <strain evidence="3">Phyl III-seqv23</strain>
    </source>
</reference>